<sequence length="314" mass="33123">MAARFAPGALSVLAHATNSRSSRLAAASAHRHERAGKFVLLLHIEARLGLRPRAASERSIDTIETMATGSSSAVATEFAVNMTCASCEASVRAALASVPGIESVDVSILDKRVVVRGQASPSAMFTALRDTGLATVLRGSGAKGRTHSAVSIFEVTNRGHDPSTPYGVARLVQIAADRKGILVDVAVRNVAPGTYRVSVAETGDLRDDGKHVVDDAWAPIGEAVTTKDGTLEYVAHADANVWDWIGRAMCLKRIRAEGGEDATGARPHTLCGILARSAGAFENDKIVCACSGRTLWEEKLGWVPSTESQAENNL</sequence>
<comment type="similarity">
    <text evidence="2">Belongs to the CCS1 family.</text>
</comment>
<dbReference type="Pfam" id="PF00403">
    <property type="entry name" value="HMA"/>
    <property type="match status" value="1"/>
</dbReference>
<dbReference type="CDD" id="cd00371">
    <property type="entry name" value="HMA"/>
    <property type="match status" value="1"/>
</dbReference>
<reference evidence="5 6" key="1">
    <citation type="submission" date="2009-11" db="EMBL/GenBank/DDBJ databases">
        <title>Annotation of Allomyces macrogynus ATCC 38327.</title>
        <authorList>
            <consortium name="The Broad Institute Genome Sequencing Platform"/>
            <person name="Russ C."/>
            <person name="Cuomo C."/>
            <person name="Burger G."/>
            <person name="Gray M.W."/>
            <person name="Holland P.W.H."/>
            <person name="King N."/>
            <person name="Lang F.B.F."/>
            <person name="Roger A.J."/>
            <person name="Ruiz-Trillo I."/>
            <person name="Young S.K."/>
            <person name="Zeng Q."/>
            <person name="Gargeya S."/>
            <person name="Fitzgerald M."/>
            <person name="Haas B."/>
            <person name="Abouelleil A."/>
            <person name="Alvarado L."/>
            <person name="Arachchi H.M."/>
            <person name="Berlin A."/>
            <person name="Chapman S.B."/>
            <person name="Gearin G."/>
            <person name="Goldberg J."/>
            <person name="Griggs A."/>
            <person name="Gujja S."/>
            <person name="Hansen M."/>
            <person name="Heiman D."/>
            <person name="Howarth C."/>
            <person name="Larimer J."/>
            <person name="Lui A."/>
            <person name="MacDonald P.J.P."/>
            <person name="McCowen C."/>
            <person name="Montmayeur A."/>
            <person name="Murphy C."/>
            <person name="Neiman D."/>
            <person name="Pearson M."/>
            <person name="Priest M."/>
            <person name="Roberts A."/>
            <person name="Saif S."/>
            <person name="Shea T."/>
            <person name="Sisk P."/>
            <person name="Stolte C."/>
            <person name="Sykes S."/>
            <person name="Wortman J."/>
            <person name="Nusbaum C."/>
            <person name="Birren B."/>
        </authorList>
    </citation>
    <scope>NUCLEOTIDE SEQUENCE [LARGE SCALE GENOMIC DNA]</scope>
    <source>
        <strain evidence="5 6">ATCC 38327</strain>
    </source>
</reference>
<evidence type="ECO:0000313" key="5">
    <source>
        <dbReference type="EMBL" id="KNE61435.1"/>
    </source>
</evidence>
<comment type="cofactor">
    <cofactor evidence="1">
        <name>Cu(2+)</name>
        <dbReference type="ChEBI" id="CHEBI:29036"/>
    </cofactor>
</comment>
<dbReference type="Gene3D" id="3.30.70.100">
    <property type="match status" value="1"/>
</dbReference>
<dbReference type="VEuPathDB" id="FungiDB:AMAG_06263"/>
<dbReference type="SUPFAM" id="SSF49329">
    <property type="entry name" value="Cu,Zn superoxide dismutase-like"/>
    <property type="match status" value="1"/>
</dbReference>
<evidence type="ECO:0000256" key="2">
    <source>
        <dbReference type="ARBA" id="ARBA00010636"/>
    </source>
</evidence>
<dbReference type="InterPro" id="IPR036423">
    <property type="entry name" value="SOD-like_Cu/Zn_dom_sf"/>
</dbReference>
<dbReference type="InterPro" id="IPR036163">
    <property type="entry name" value="HMA_dom_sf"/>
</dbReference>
<dbReference type="OrthoDB" id="666972at2759"/>
<evidence type="ECO:0000256" key="1">
    <source>
        <dbReference type="ARBA" id="ARBA00001973"/>
    </source>
</evidence>
<dbReference type="OMA" id="KNVWEER"/>
<keyword evidence="6" id="KW-1185">Reference proteome</keyword>
<protein>
    <recommendedName>
        <fullName evidence="3">Superoxide dismutase 1 copper chaperone</fullName>
    </recommendedName>
</protein>
<dbReference type="STRING" id="578462.A0A0L0SGC8"/>
<proteinExistence type="inferred from homology"/>
<dbReference type="EMBL" id="GG745338">
    <property type="protein sequence ID" value="KNE61435.1"/>
    <property type="molecule type" value="Genomic_DNA"/>
</dbReference>
<evidence type="ECO:0000256" key="3">
    <source>
        <dbReference type="ARBA" id="ARBA00016103"/>
    </source>
</evidence>
<organism evidence="5 6">
    <name type="scientific">Allomyces macrogynus (strain ATCC 38327)</name>
    <name type="common">Allomyces javanicus var. macrogynus</name>
    <dbReference type="NCBI Taxonomy" id="578462"/>
    <lineage>
        <taxon>Eukaryota</taxon>
        <taxon>Fungi</taxon>
        <taxon>Fungi incertae sedis</taxon>
        <taxon>Blastocladiomycota</taxon>
        <taxon>Blastocladiomycetes</taxon>
        <taxon>Blastocladiales</taxon>
        <taxon>Blastocladiaceae</taxon>
        <taxon>Allomyces</taxon>
    </lineage>
</organism>
<dbReference type="Gene3D" id="2.60.40.200">
    <property type="entry name" value="Superoxide dismutase, copper/zinc binding domain"/>
    <property type="match status" value="1"/>
</dbReference>
<evidence type="ECO:0000259" key="4">
    <source>
        <dbReference type="PROSITE" id="PS50846"/>
    </source>
</evidence>
<evidence type="ECO:0000313" key="6">
    <source>
        <dbReference type="Proteomes" id="UP000054350"/>
    </source>
</evidence>
<dbReference type="PROSITE" id="PS50846">
    <property type="entry name" value="HMA_2"/>
    <property type="match status" value="1"/>
</dbReference>
<accession>A0A0L0SGC8</accession>
<dbReference type="eggNOG" id="KOG4656">
    <property type="taxonomic scope" value="Eukaryota"/>
</dbReference>
<dbReference type="AlphaFoldDB" id="A0A0L0SGC8"/>
<dbReference type="GO" id="GO:0046872">
    <property type="term" value="F:metal ion binding"/>
    <property type="evidence" value="ECO:0007669"/>
    <property type="project" value="InterPro"/>
</dbReference>
<gene>
    <name evidence="5" type="ORF">AMAG_06263</name>
</gene>
<dbReference type="GO" id="GO:0006801">
    <property type="term" value="P:superoxide metabolic process"/>
    <property type="evidence" value="ECO:0007669"/>
    <property type="project" value="InterPro"/>
</dbReference>
<dbReference type="SUPFAM" id="SSF55008">
    <property type="entry name" value="HMA, heavy metal-associated domain"/>
    <property type="match status" value="1"/>
</dbReference>
<feature type="domain" description="HMA" evidence="4">
    <location>
        <begin position="73"/>
        <end position="136"/>
    </location>
</feature>
<name>A0A0L0SGC8_ALLM3</name>
<dbReference type="Proteomes" id="UP000054350">
    <property type="component" value="Unassembled WGS sequence"/>
</dbReference>
<dbReference type="InterPro" id="IPR006121">
    <property type="entry name" value="HMA_dom"/>
</dbReference>
<reference evidence="5 6" key="2">
    <citation type="submission" date="2009-11" db="EMBL/GenBank/DDBJ databases">
        <title>The Genome Sequence of Allomyces macrogynus strain ATCC 38327.</title>
        <authorList>
            <consortium name="The Broad Institute Genome Sequencing Platform"/>
            <person name="Russ C."/>
            <person name="Cuomo C."/>
            <person name="Shea T."/>
            <person name="Young S.K."/>
            <person name="Zeng Q."/>
            <person name="Koehrsen M."/>
            <person name="Haas B."/>
            <person name="Borodovsky M."/>
            <person name="Guigo R."/>
            <person name="Alvarado L."/>
            <person name="Berlin A."/>
            <person name="Borenstein D."/>
            <person name="Chen Z."/>
            <person name="Engels R."/>
            <person name="Freedman E."/>
            <person name="Gellesch M."/>
            <person name="Goldberg J."/>
            <person name="Griggs A."/>
            <person name="Gujja S."/>
            <person name="Heiman D."/>
            <person name="Hepburn T."/>
            <person name="Howarth C."/>
            <person name="Jen D."/>
            <person name="Larson L."/>
            <person name="Lewis B."/>
            <person name="Mehta T."/>
            <person name="Park D."/>
            <person name="Pearson M."/>
            <person name="Roberts A."/>
            <person name="Saif S."/>
            <person name="Shenoy N."/>
            <person name="Sisk P."/>
            <person name="Stolte C."/>
            <person name="Sykes S."/>
            <person name="Walk T."/>
            <person name="White J."/>
            <person name="Yandava C."/>
            <person name="Burger G."/>
            <person name="Gray M.W."/>
            <person name="Holland P.W.H."/>
            <person name="King N."/>
            <person name="Lang F.B.F."/>
            <person name="Roger A.J."/>
            <person name="Ruiz-Trillo I."/>
            <person name="Lander E."/>
            <person name="Nusbaum C."/>
        </authorList>
    </citation>
    <scope>NUCLEOTIDE SEQUENCE [LARGE SCALE GENOMIC DNA]</scope>
    <source>
        <strain evidence="5 6">ATCC 38327</strain>
    </source>
</reference>